<proteinExistence type="predicted"/>
<dbReference type="AlphaFoldDB" id="A0A420E9S2"/>
<keyword evidence="2" id="KW-1185">Reference proteome</keyword>
<dbReference type="EMBL" id="RAQO01000007">
    <property type="protein sequence ID" value="RKF17422.1"/>
    <property type="molecule type" value="Genomic_DNA"/>
</dbReference>
<evidence type="ECO:0000313" key="1">
    <source>
        <dbReference type="EMBL" id="RKF17422.1"/>
    </source>
</evidence>
<sequence length="332" mass="37941">MFNISNSIQFGFDVATSITIIATAVSWAYSQKKRAQEEAQKGVDQRVRSTCLKTVQSVLREMENEFSSLIDESTAFESKIDRLIKVEDGEVDFSRLIRALQHDSEFVENSTQQLGKIRSRTGEFYEIIQKRRYTLLPMLMSIDTKGEYIQVFEANVSEIAQAYNRLGSGYISLLREVGTLIVLIGDLQAPEGDEKIGISTVIADEKCLNRVKSILFDEDYYDWIQLFVPAGEEKTYLKEVIEPDTVENHKLANIVFQNFINHMIDEGDRMQAQILRYASREVTKARIECKDILIALSAISCKLVSKGSVGTLHELIEEFETDRYFGRDNKIR</sequence>
<accession>A0A420E9S2</accession>
<organism evidence="1 2">
    <name type="scientific">Alginatibacterium sediminis</name>
    <dbReference type="NCBI Taxonomy" id="2164068"/>
    <lineage>
        <taxon>Bacteria</taxon>
        <taxon>Pseudomonadati</taxon>
        <taxon>Pseudomonadota</taxon>
        <taxon>Gammaproteobacteria</taxon>
        <taxon>Alteromonadales</taxon>
        <taxon>Alteromonadaceae</taxon>
        <taxon>Alginatibacterium</taxon>
    </lineage>
</organism>
<reference evidence="1 2" key="1">
    <citation type="submission" date="2018-09" db="EMBL/GenBank/DDBJ databases">
        <authorList>
            <person name="Wang Z."/>
        </authorList>
    </citation>
    <scope>NUCLEOTIDE SEQUENCE [LARGE SCALE GENOMIC DNA]</scope>
    <source>
        <strain evidence="1 2">ALS 81</strain>
    </source>
</reference>
<comment type="caution">
    <text evidence="1">The sequence shown here is derived from an EMBL/GenBank/DDBJ whole genome shotgun (WGS) entry which is preliminary data.</text>
</comment>
<dbReference type="RefSeq" id="WP_120355447.1">
    <property type="nucleotide sequence ID" value="NZ_RAQO01000007.1"/>
</dbReference>
<gene>
    <name evidence="1" type="ORF">DBZ36_13270</name>
</gene>
<dbReference type="Proteomes" id="UP000286482">
    <property type="component" value="Unassembled WGS sequence"/>
</dbReference>
<protein>
    <submittedName>
        <fullName evidence="1">Uncharacterized protein</fullName>
    </submittedName>
</protein>
<evidence type="ECO:0000313" key="2">
    <source>
        <dbReference type="Proteomes" id="UP000286482"/>
    </source>
</evidence>
<dbReference type="OrthoDB" id="8685187at2"/>
<name>A0A420E9S2_9ALTE</name>